<keyword evidence="4" id="KW-0539">Nucleus</keyword>
<name>A0A2U1MQZ6_ARTAN</name>
<feature type="domain" description="BHLH" evidence="5">
    <location>
        <begin position="130"/>
        <end position="180"/>
    </location>
</feature>
<dbReference type="PANTHER" id="PTHR12565">
    <property type="entry name" value="STEROL REGULATORY ELEMENT-BINDING PROTEIN"/>
    <property type="match status" value="1"/>
</dbReference>
<evidence type="ECO:0000259" key="5">
    <source>
        <dbReference type="PROSITE" id="PS50888"/>
    </source>
</evidence>
<dbReference type="EMBL" id="PKPP01004591">
    <property type="protein sequence ID" value="PWA63660.1"/>
    <property type="molecule type" value="Genomic_DNA"/>
</dbReference>
<comment type="caution">
    <text evidence="6">The sequence shown here is derived from an EMBL/GenBank/DDBJ whole genome shotgun (WGS) entry which is preliminary data.</text>
</comment>
<dbReference type="InterPro" id="IPR024097">
    <property type="entry name" value="bHLH_ZIP_TF"/>
</dbReference>
<reference evidence="6 7" key="1">
    <citation type="journal article" date="2018" name="Mol. Plant">
        <title>The genome of Artemisia annua provides insight into the evolution of Asteraceae family and artemisinin biosynthesis.</title>
        <authorList>
            <person name="Shen Q."/>
            <person name="Zhang L."/>
            <person name="Liao Z."/>
            <person name="Wang S."/>
            <person name="Yan T."/>
            <person name="Shi P."/>
            <person name="Liu M."/>
            <person name="Fu X."/>
            <person name="Pan Q."/>
            <person name="Wang Y."/>
            <person name="Lv Z."/>
            <person name="Lu X."/>
            <person name="Zhang F."/>
            <person name="Jiang W."/>
            <person name="Ma Y."/>
            <person name="Chen M."/>
            <person name="Hao X."/>
            <person name="Li L."/>
            <person name="Tang Y."/>
            <person name="Lv G."/>
            <person name="Zhou Y."/>
            <person name="Sun X."/>
            <person name="Brodelius P.E."/>
            <person name="Rose J.K.C."/>
            <person name="Tang K."/>
        </authorList>
    </citation>
    <scope>NUCLEOTIDE SEQUENCE [LARGE SCALE GENOMIC DNA]</scope>
    <source>
        <strain evidence="7">cv. Huhao1</strain>
        <tissue evidence="6">Leaf</tissue>
    </source>
</reference>
<dbReference type="SMART" id="SM00353">
    <property type="entry name" value="HLH"/>
    <property type="match status" value="1"/>
</dbReference>
<sequence length="310" mass="35328">MNVVSPEMLMSVYERQQARMKLQQQQSFVNENENDHFSALLQDIKPVPCMQNGWPDLSNDQFPSLMVDEKINKRKTHEDHKLEVECKENGVKEKKVKVCSQEESTKTSSKSNVGEDKKQDFIHVRARRGQATDSHSLAERVRREKISERMKYLQELVPGCSKITGKAGMLDEIINYVQSLQKQVEFLSMKLASLHPRFDSDIDNLITKEMFELSAVGYSSEIASSAYFQLNSLLEMGNSPIDMMLRRSMGAPVSIPETSTVPSCYNQIQPSVTWDGDQQILDKMGFQPTIPFQAHKFTGAYEGSNLKMEM</sequence>
<accession>A0A2U1MQZ6</accession>
<dbReference type="GO" id="GO:0046983">
    <property type="term" value="F:protein dimerization activity"/>
    <property type="evidence" value="ECO:0007669"/>
    <property type="project" value="InterPro"/>
</dbReference>
<dbReference type="Pfam" id="PF00010">
    <property type="entry name" value="HLH"/>
    <property type="match status" value="1"/>
</dbReference>
<dbReference type="GO" id="GO:0003700">
    <property type="term" value="F:DNA-binding transcription factor activity"/>
    <property type="evidence" value="ECO:0007669"/>
    <property type="project" value="TreeGrafter"/>
</dbReference>
<proteinExistence type="predicted"/>
<keyword evidence="3" id="KW-0804">Transcription</keyword>
<evidence type="ECO:0000256" key="4">
    <source>
        <dbReference type="ARBA" id="ARBA00023242"/>
    </source>
</evidence>
<organism evidence="6 7">
    <name type="scientific">Artemisia annua</name>
    <name type="common">Sweet wormwood</name>
    <dbReference type="NCBI Taxonomy" id="35608"/>
    <lineage>
        <taxon>Eukaryota</taxon>
        <taxon>Viridiplantae</taxon>
        <taxon>Streptophyta</taxon>
        <taxon>Embryophyta</taxon>
        <taxon>Tracheophyta</taxon>
        <taxon>Spermatophyta</taxon>
        <taxon>Magnoliopsida</taxon>
        <taxon>eudicotyledons</taxon>
        <taxon>Gunneridae</taxon>
        <taxon>Pentapetalae</taxon>
        <taxon>asterids</taxon>
        <taxon>campanulids</taxon>
        <taxon>Asterales</taxon>
        <taxon>Asteraceae</taxon>
        <taxon>Asteroideae</taxon>
        <taxon>Anthemideae</taxon>
        <taxon>Artemisiinae</taxon>
        <taxon>Artemisia</taxon>
    </lineage>
</organism>
<evidence type="ECO:0000313" key="6">
    <source>
        <dbReference type="EMBL" id="PWA63660.1"/>
    </source>
</evidence>
<evidence type="ECO:0000256" key="3">
    <source>
        <dbReference type="ARBA" id="ARBA00023163"/>
    </source>
</evidence>
<dbReference type="Proteomes" id="UP000245207">
    <property type="component" value="Unassembled WGS sequence"/>
</dbReference>
<dbReference type="PROSITE" id="PS50888">
    <property type="entry name" value="BHLH"/>
    <property type="match status" value="1"/>
</dbReference>
<dbReference type="OrthoDB" id="1915602at2759"/>
<dbReference type="InterPro" id="IPR011598">
    <property type="entry name" value="bHLH_dom"/>
</dbReference>
<dbReference type="Gene3D" id="4.10.280.10">
    <property type="entry name" value="Helix-loop-helix DNA-binding domain"/>
    <property type="match status" value="1"/>
</dbReference>
<evidence type="ECO:0000313" key="7">
    <source>
        <dbReference type="Proteomes" id="UP000245207"/>
    </source>
</evidence>
<keyword evidence="2" id="KW-0805">Transcription regulation</keyword>
<keyword evidence="7" id="KW-1185">Reference proteome</keyword>
<protein>
    <submittedName>
        <fullName evidence="6">Myc-type, basic helix-loop-helix (BHLH) domain-containing protein</fullName>
    </submittedName>
</protein>
<comment type="subcellular location">
    <subcellularLocation>
        <location evidence="1">Nucleus</location>
    </subcellularLocation>
</comment>
<dbReference type="CDD" id="cd18919">
    <property type="entry name" value="bHLH_AtBPE_like"/>
    <property type="match status" value="1"/>
</dbReference>
<dbReference type="FunFam" id="4.10.280.10:FF:000002">
    <property type="entry name" value="Basic helix-loop-helix transcription factor"/>
    <property type="match status" value="1"/>
</dbReference>
<evidence type="ECO:0000256" key="2">
    <source>
        <dbReference type="ARBA" id="ARBA00023015"/>
    </source>
</evidence>
<dbReference type="PANTHER" id="PTHR12565:SF184">
    <property type="entry name" value="BHLH TRANSCRIPTION FACTOR"/>
    <property type="match status" value="1"/>
</dbReference>
<gene>
    <name evidence="6" type="ORF">CTI12_AA351610</name>
</gene>
<dbReference type="STRING" id="35608.A0A2U1MQZ6"/>
<dbReference type="InterPro" id="IPR036638">
    <property type="entry name" value="HLH_DNA-bd_sf"/>
</dbReference>
<dbReference type="GO" id="GO:0005634">
    <property type="term" value="C:nucleus"/>
    <property type="evidence" value="ECO:0007669"/>
    <property type="project" value="UniProtKB-SubCell"/>
</dbReference>
<evidence type="ECO:0000256" key="1">
    <source>
        <dbReference type="ARBA" id="ARBA00004123"/>
    </source>
</evidence>
<dbReference type="SUPFAM" id="SSF47459">
    <property type="entry name" value="HLH, helix-loop-helix DNA-binding domain"/>
    <property type="match status" value="1"/>
</dbReference>
<dbReference type="AlphaFoldDB" id="A0A2U1MQZ6"/>